<evidence type="ECO:0000256" key="1">
    <source>
        <dbReference type="SAM" id="MobiDB-lite"/>
    </source>
</evidence>
<dbReference type="SUPFAM" id="SSF48371">
    <property type="entry name" value="ARM repeat"/>
    <property type="match status" value="1"/>
</dbReference>
<feature type="chain" id="PRO_5022723085" description="HEAT repeat domain-containing protein" evidence="2">
    <location>
        <begin position="29"/>
        <end position="469"/>
    </location>
</feature>
<dbReference type="Gene3D" id="1.25.10.10">
    <property type="entry name" value="Leucine-rich Repeat Variant"/>
    <property type="match status" value="1"/>
</dbReference>
<accession>A0A5B9WAD0</accession>
<evidence type="ECO:0008006" key="5">
    <source>
        <dbReference type="Google" id="ProtNLM"/>
    </source>
</evidence>
<keyword evidence="2" id="KW-0732">Signal</keyword>
<dbReference type="KEGG" id="agv:OJF2_61230"/>
<dbReference type="OrthoDB" id="212249at2"/>
<dbReference type="Pfam" id="PF13646">
    <property type="entry name" value="HEAT_2"/>
    <property type="match status" value="1"/>
</dbReference>
<name>A0A5B9WAD0_9BACT</name>
<evidence type="ECO:0000313" key="3">
    <source>
        <dbReference type="EMBL" id="QEH37532.1"/>
    </source>
</evidence>
<evidence type="ECO:0000313" key="4">
    <source>
        <dbReference type="Proteomes" id="UP000324233"/>
    </source>
</evidence>
<proteinExistence type="predicted"/>
<dbReference type="InterPro" id="IPR016024">
    <property type="entry name" value="ARM-type_fold"/>
</dbReference>
<reference evidence="3 4" key="1">
    <citation type="submission" date="2019-08" db="EMBL/GenBank/DDBJ databases">
        <title>Deep-cultivation of Planctomycetes and their phenomic and genomic characterization uncovers novel biology.</title>
        <authorList>
            <person name="Wiegand S."/>
            <person name="Jogler M."/>
            <person name="Boedeker C."/>
            <person name="Pinto D."/>
            <person name="Vollmers J."/>
            <person name="Rivas-Marin E."/>
            <person name="Kohn T."/>
            <person name="Peeters S.H."/>
            <person name="Heuer A."/>
            <person name="Rast P."/>
            <person name="Oberbeckmann S."/>
            <person name="Bunk B."/>
            <person name="Jeske O."/>
            <person name="Meyerdierks A."/>
            <person name="Storesund J.E."/>
            <person name="Kallscheuer N."/>
            <person name="Luecker S."/>
            <person name="Lage O.M."/>
            <person name="Pohl T."/>
            <person name="Merkel B.J."/>
            <person name="Hornburger P."/>
            <person name="Mueller R.-W."/>
            <person name="Bruemmer F."/>
            <person name="Labrenz M."/>
            <person name="Spormann A.M."/>
            <person name="Op den Camp H."/>
            <person name="Overmann J."/>
            <person name="Amann R."/>
            <person name="Jetten M.S.M."/>
            <person name="Mascher T."/>
            <person name="Medema M.H."/>
            <person name="Devos D.P."/>
            <person name="Kaster A.-K."/>
            <person name="Ovreas L."/>
            <person name="Rohde M."/>
            <person name="Galperin M.Y."/>
            <person name="Jogler C."/>
        </authorList>
    </citation>
    <scope>NUCLEOTIDE SEQUENCE [LARGE SCALE GENOMIC DNA]</scope>
    <source>
        <strain evidence="3 4">OJF2</strain>
    </source>
</reference>
<feature type="signal peptide" evidence="2">
    <location>
        <begin position="1"/>
        <end position="28"/>
    </location>
</feature>
<dbReference type="RefSeq" id="WP_148597079.1">
    <property type="nucleotide sequence ID" value="NZ_CP042997.1"/>
</dbReference>
<protein>
    <recommendedName>
        <fullName evidence="5">HEAT repeat domain-containing protein</fullName>
    </recommendedName>
</protein>
<dbReference type="AlphaFoldDB" id="A0A5B9WAD0"/>
<sequence length="469" mass="50437" precursor="true">MRHHVGGKATLGLAGLLALAAAAPGEAAADTIVLRGGVELQGKVLKDPKDPRHVRVLLMKGKRPLQFDASQIVEVIPRPGPLDDYLVRSAKPRDGAREEYDLAAWCDRNQLDDLATVHCEAALALDPGFEPAHKRLGHVLHQGKWLTADELRVTQGLVKYHGKWMSEEEKAKLEEKSQLGSTQAAWLRRIKLLRLAILNGAPDRRREAENEVMLIRDKEAIAPMLKVLGGDDPPVRILLAHALGRIEGKEASRALVSLILAEPETDVRGAILAELAERDQPPIVAQLVKSLRSGDVRTVNRAAWTLAGLNAVAAVPELPAALVTSVERVVMLPNEGSGQGLASVSPAGPSPALLALNNNYIAYLTPPTVGPGVVAYGAYSVPFYNLGQLPIGNPIASPGPTPGTSVSGGMSSRGPIPRIVNDTYQNTEVLAALTRLTGQDFGYDASAWRRWIKASFNPHPRPARRVDQP</sequence>
<dbReference type="InterPro" id="IPR011989">
    <property type="entry name" value="ARM-like"/>
</dbReference>
<organism evidence="3 4">
    <name type="scientific">Aquisphaera giovannonii</name>
    <dbReference type="NCBI Taxonomy" id="406548"/>
    <lineage>
        <taxon>Bacteria</taxon>
        <taxon>Pseudomonadati</taxon>
        <taxon>Planctomycetota</taxon>
        <taxon>Planctomycetia</taxon>
        <taxon>Isosphaerales</taxon>
        <taxon>Isosphaeraceae</taxon>
        <taxon>Aquisphaera</taxon>
    </lineage>
</organism>
<feature type="compositionally biased region" description="Low complexity" evidence="1">
    <location>
        <begin position="402"/>
        <end position="412"/>
    </location>
</feature>
<keyword evidence="4" id="KW-1185">Reference proteome</keyword>
<evidence type="ECO:0000256" key="2">
    <source>
        <dbReference type="SAM" id="SignalP"/>
    </source>
</evidence>
<feature type="region of interest" description="Disordered" evidence="1">
    <location>
        <begin position="395"/>
        <end position="414"/>
    </location>
</feature>
<dbReference type="EMBL" id="CP042997">
    <property type="protein sequence ID" value="QEH37532.1"/>
    <property type="molecule type" value="Genomic_DNA"/>
</dbReference>
<gene>
    <name evidence="3" type="ORF">OJF2_61230</name>
</gene>
<dbReference type="Proteomes" id="UP000324233">
    <property type="component" value="Chromosome"/>
</dbReference>